<evidence type="ECO:0000313" key="4">
    <source>
        <dbReference type="Proteomes" id="UP000247078"/>
    </source>
</evidence>
<dbReference type="PANTHER" id="PTHR43792">
    <property type="entry name" value="GNAT FAMILY, PUTATIVE (AFU_ORTHOLOGUE AFUA_3G00765)-RELATED-RELATED"/>
    <property type="match status" value="1"/>
</dbReference>
<dbReference type="SUPFAM" id="SSF55729">
    <property type="entry name" value="Acyl-CoA N-acyltransferases (Nat)"/>
    <property type="match status" value="1"/>
</dbReference>
<keyword evidence="2" id="KW-0808">Transferase</keyword>
<dbReference type="InterPro" id="IPR051531">
    <property type="entry name" value="N-acetyltransferase"/>
</dbReference>
<dbReference type="PANTHER" id="PTHR43792:SF9">
    <property type="entry name" value="RIBOSOMAL-PROTEIN-ALANINE ACETYLTRANSFERASE"/>
    <property type="match status" value="1"/>
</dbReference>
<proteinExistence type="predicted"/>
<dbReference type="InterPro" id="IPR000182">
    <property type="entry name" value="GNAT_dom"/>
</dbReference>
<accession>A0A855Y3N9</accession>
<dbReference type="RefSeq" id="WP_110001475.1">
    <property type="nucleotide sequence ID" value="NZ_QGTZ01000012.1"/>
</dbReference>
<dbReference type="AlphaFoldDB" id="A0A855Y3N9"/>
<evidence type="ECO:0000313" key="2">
    <source>
        <dbReference type="EMBL" id="PWW35588.1"/>
    </source>
</evidence>
<keyword evidence="5" id="KW-1185">Reference proteome</keyword>
<dbReference type="PROSITE" id="PS51186">
    <property type="entry name" value="GNAT"/>
    <property type="match status" value="1"/>
</dbReference>
<feature type="domain" description="N-acetyltransferase" evidence="1">
    <location>
        <begin position="19"/>
        <end position="185"/>
    </location>
</feature>
<dbReference type="Gene3D" id="3.40.630.30">
    <property type="match status" value="1"/>
</dbReference>
<dbReference type="InterPro" id="IPR016181">
    <property type="entry name" value="Acyl_CoA_acyltransferase"/>
</dbReference>
<dbReference type="Proteomes" id="UP000247078">
    <property type="component" value="Unassembled WGS sequence"/>
</dbReference>
<reference evidence="2 4" key="1">
    <citation type="submission" date="2018-05" db="EMBL/GenBank/DDBJ databases">
        <title>Freshwater and sediment microbial communities from various areas in North America, analyzing microbe dynamics in response to fracking.</title>
        <authorList>
            <person name="Lamendella R."/>
        </authorList>
    </citation>
    <scope>NUCLEOTIDE SEQUENCE [LARGE SCALE GENOMIC DNA]</scope>
    <source>
        <strain evidence="2 4">DB-3</strain>
        <strain evidence="3 5">NG-13</strain>
    </source>
</reference>
<organism evidence="2 4">
    <name type="scientific">Paenibacillus pabuli</name>
    <dbReference type="NCBI Taxonomy" id="1472"/>
    <lineage>
        <taxon>Bacteria</taxon>
        <taxon>Bacillati</taxon>
        <taxon>Bacillota</taxon>
        <taxon>Bacilli</taxon>
        <taxon>Bacillales</taxon>
        <taxon>Paenibacillaceae</taxon>
        <taxon>Paenibacillus</taxon>
    </lineage>
</organism>
<dbReference type="GO" id="GO:0008999">
    <property type="term" value="F:protein-N-terminal-alanine acetyltransferase activity"/>
    <property type="evidence" value="ECO:0007669"/>
    <property type="project" value="TreeGrafter"/>
</dbReference>
<dbReference type="Proteomes" id="UP000248827">
    <property type="component" value="Unassembled WGS sequence"/>
</dbReference>
<dbReference type="OrthoDB" id="2636883at2"/>
<comment type="caution">
    <text evidence="2">The sequence shown here is derived from an EMBL/GenBank/DDBJ whole genome shotgun (WGS) entry which is preliminary data.</text>
</comment>
<protein>
    <submittedName>
        <fullName evidence="2">Ribosomal-protein-alanine N-acetyltransferase</fullName>
    </submittedName>
</protein>
<gene>
    <name evidence="3" type="ORF">DET54_106172</name>
    <name evidence="2" type="ORF">DET56_112172</name>
</gene>
<evidence type="ECO:0000313" key="3">
    <source>
        <dbReference type="EMBL" id="RAI96814.1"/>
    </source>
</evidence>
<name>A0A855Y3N9_9BACL</name>
<evidence type="ECO:0000313" key="5">
    <source>
        <dbReference type="Proteomes" id="UP000248827"/>
    </source>
</evidence>
<dbReference type="GO" id="GO:0005737">
    <property type="term" value="C:cytoplasm"/>
    <property type="evidence" value="ECO:0007669"/>
    <property type="project" value="TreeGrafter"/>
</dbReference>
<dbReference type="EMBL" id="QGTZ01000012">
    <property type="protein sequence ID" value="PWW35588.1"/>
    <property type="molecule type" value="Genomic_DNA"/>
</dbReference>
<dbReference type="Pfam" id="PF13302">
    <property type="entry name" value="Acetyltransf_3"/>
    <property type="match status" value="1"/>
</dbReference>
<dbReference type="EMBL" id="QLLI01000006">
    <property type="protein sequence ID" value="RAI96814.1"/>
    <property type="molecule type" value="Genomic_DNA"/>
</dbReference>
<sequence>MLTRKMLSQGLPALWTERLVLRSLRQSDYSTLSELFSDPQVIRYVNRGSQPTPIRARRLLNQIRSSSAKLDSLHYAICWKGSEQIIGITSFQHWNEQNGTAQIGYILNRSTWGKGVATEAVQRLLEFGFAELNLCKVEARCYEANVSSERVLCKSGMIYERTLPSFVLNHEDGETPDTLLDVKVYSLYREQHIRSSHWENRLQTLVSDKHE</sequence>
<evidence type="ECO:0000259" key="1">
    <source>
        <dbReference type="PROSITE" id="PS51186"/>
    </source>
</evidence>